<evidence type="ECO:0008006" key="4">
    <source>
        <dbReference type="Google" id="ProtNLM"/>
    </source>
</evidence>
<dbReference type="RefSeq" id="WP_055396065.1">
    <property type="nucleotide sequence ID" value="NZ_LCTZ01000002.1"/>
</dbReference>
<protein>
    <recommendedName>
        <fullName evidence="4">DUF4381 domain-containing protein</fullName>
    </recommendedName>
</protein>
<proteinExistence type="predicted"/>
<dbReference type="OrthoDB" id="9807384at2"/>
<name>A0A0Q0XII7_9FLAO</name>
<feature type="transmembrane region" description="Helical" evidence="1">
    <location>
        <begin position="346"/>
        <end position="370"/>
    </location>
</feature>
<dbReference type="EMBL" id="LCTZ01000002">
    <property type="protein sequence ID" value="KQC30772.1"/>
    <property type="molecule type" value="Genomic_DNA"/>
</dbReference>
<keyword evidence="3" id="KW-1185">Reference proteome</keyword>
<keyword evidence="1" id="KW-1133">Transmembrane helix</keyword>
<sequence>MQVEILKPEAKHLASLLKRVVLFCLLISPLVGFSQNESKVSSEIDTTAIKIGEQIQYKITVETDSLNVVHFPEGQTFSPLETVEAIMMDTVKNKNKVILQKVYALTQFDSGAYTIPSQRIAINEQPFFTDSFQVKVADVVVDTTKQKMFDIKPLIEVEKSYAKIWKILLWIVIGLIIIGGLVYWFFLRKKPLTEEEKVALLPPYDRALLELKKLENSKYLIQDEYKKYYSELTDIVRSYLEEDVHVSALESTTGQLIAKLEMLKDAGELKLDDETLTQFQNILQTADLVKFAKSKPSTSIAEQDRKLVEQIVVKTHDALPEPTEEELLQTEEYLEELAKKKQRKKIYWAAAIFVGVLFLGTGLSIAYYGFKEVRDSVFGHPTKELLEGEWISSSYGYPPIEIETPDVLIRQEVDLPAETQELIKELQTFSYGSYVGVFSVATSSVTYKEETDPNFDAAITNTLGAFESLGVKNIITKQEEFATKSGVKGLKTYGTGNLKSPVSNESKKAKYAILSFGGKGFMQQIVITWEDGDDYAEKIVSRILSTLDVKTQT</sequence>
<feature type="transmembrane region" description="Helical" evidence="1">
    <location>
        <begin position="167"/>
        <end position="187"/>
    </location>
</feature>
<evidence type="ECO:0000256" key="1">
    <source>
        <dbReference type="SAM" id="Phobius"/>
    </source>
</evidence>
<evidence type="ECO:0000313" key="3">
    <source>
        <dbReference type="Proteomes" id="UP000050827"/>
    </source>
</evidence>
<gene>
    <name evidence="2" type="ORF">AAY42_13425</name>
</gene>
<dbReference type="STRING" id="346185.AAY42_13425"/>
<accession>A0A0Q0XII7</accession>
<dbReference type="PATRIC" id="fig|1547436.3.peg.2771"/>
<reference evidence="2 3" key="1">
    <citation type="submission" date="2015-04" db="EMBL/GenBank/DDBJ databases">
        <title>Complete genome of flavobacterium.</title>
        <authorList>
            <person name="Kwon Y.M."/>
            <person name="Kim S.-J."/>
        </authorList>
    </citation>
    <scope>NUCLEOTIDE SEQUENCE [LARGE SCALE GENOMIC DNA]</scope>
    <source>
        <strain evidence="2 3">DK169</strain>
    </source>
</reference>
<comment type="caution">
    <text evidence="2">The sequence shown here is derived from an EMBL/GenBank/DDBJ whole genome shotgun (WGS) entry which is preliminary data.</text>
</comment>
<organism evidence="2 3">
    <name type="scientific">Flagellimonas eckloniae</name>
    <dbReference type="NCBI Taxonomy" id="346185"/>
    <lineage>
        <taxon>Bacteria</taxon>
        <taxon>Pseudomonadati</taxon>
        <taxon>Bacteroidota</taxon>
        <taxon>Flavobacteriia</taxon>
        <taxon>Flavobacteriales</taxon>
        <taxon>Flavobacteriaceae</taxon>
        <taxon>Flagellimonas</taxon>
    </lineage>
</organism>
<keyword evidence="1" id="KW-0472">Membrane</keyword>
<evidence type="ECO:0000313" key="2">
    <source>
        <dbReference type="EMBL" id="KQC30772.1"/>
    </source>
</evidence>
<keyword evidence="1" id="KW-0812">Transmembrane</keyword>
<dbReference type="AlphaFoldDB" id="A0A0Q0XII7"/>
<dbReference type="Proteomes" id="UP000050827">
    <property type="component" value="Unassembled WGS sequence"/>
</dbReference>